<feature type="domain" description="Clp ATPase C-terminal" evidence="5">
    <location>
        <begin position="664"/>
        <end position="758"/>
    </location>
</feature>
<dbReference type="InterPro" id="IPR019489">
    <property type="entry name" value="Clp_ATPase_C"/>
</dbReference>
<comment type="caution">
    <text evidence="6">The sequence shown here is derived from an EMBL/GenBank/DDBJ whole genome shotgun (WGS) entry which is preliminary data.</text>
</comment>
<keyword evidence="2" id="KW-0067">ATP-binding</keyword>
<dbReference type="FunFam" id="1.10.8.60:FF:000002">
    <property type="entry name" value="ATP-dependent Clp protease ATP-binding subunit ClpX"/>
    <property type="match status" value="1"/>
</dbReference>
<dbReference type="Proteomes" id="UP000723463">
    <property type="component" value="Unassembled WGS sequence"/>
</dbReference>
<dbReference type="Gene3D" id="1.10.8.60">
    <property type="match status" value="1"/>
</dbReference>
<dbReference type="GO" id="GO:0016887">
    <property type="term" value="F:ATP hydrolysis activity"/>
    <property type="evidence" value="ECO:0007669"/>
    <property type="project" value="InterPro"/>
</dbReference>
<dbReference type="SUPFAM" id="SSF52540">
    <property type="entry name" value="P-loop containing nucleoside triphosphate hydrolases"/>
    <property type="match status" value="1"/>
</dbReference>
<accession>A0A9P6F8R3</accession>
<feature type="compositionally biased region" description="Polar residues" evidence="3">
    <location>
        <begin position="371"/>
        <end position="391"/>
    </location>
</feature>
<keyword evidence="7" id="KW-1185">Reference proteome</keyword>
<name>A0A9P6F8R3_9FUNG</name>
<dbReference type="EMBL" id="JAAAXW010000069">
    <property type="protein sequence ID" value="KAF9545596.1"/>
    <property type="molecule type" value="Genomic_DNA"/>
</dbReference>
<dbReference type="Gene3D" id="3.40.50.300">
    <property type="entry name" value="P-loop containing nucleotide triphosphate hydrolases"/>
    <property type="match status" value="1"/>
</dbReference>
<dbReference type="PANTHER" id="PTHR48102">
    <property type="entry name" value="ATP-DEPENDENT CLP PROTEASE ATP-BINDING SUBUNIT CLPX-LIKE, MITOCHONDRIAL-RELATED"/>
    <property type="match status" value="1"/>
</dbReference>
<feature type="region of interest" description="Disordered" evidence="3">
    <location>
        <begin position="64"/>
        <end position="224"/>
    </location>
</feature>
<dbReference type="SMART" id="SM01086">
    <property type="entry name" value="ClpB_D2-small"/>
    <property type="match status" value="1"/>
</dbReference>
<dbReference type="InterPro" id="IPR003593">
    <property type="entry name" value="AAA+_ATPase"/>
</dbReference>
<gene>
    <name evidence="6" type="ORF">EC957_010681</name>
</gene>
<dbReference type="PANTHER" id="PTHR48102:SF7">
    <property type="entry name" value="ATP-DEPENDENT CLP PROTEASE ATP-BINDING SUBUNIT CLPX-LIKE, MITOCHONDRIAL"/>
    <property type="match status" value="1"/>
</dbReference>
<proteinExistence type="predicted"/>
<organism evidence="6 7">
    <name type="scientific">Mortierella hygrophila</name>
    <dbReference type="NCBI Taxonomy" id="979708"/>
    <lineage>
        <taxon>Eukaryota</taxon>
        <taxon>Fungi</taxon>
        <taxon>Fungi incertae sedis</taxon>
        <taxon>Mucoromycota</taxon>
        <taxon>Mortierellomycotina</taxon>
        <taxon>Mortierellomycetes</taxon>
        <taxon>Mortierellales</taxon>
        <taxon>Mortierellaceae</taxon>
        <taxon>Mortierella</taxon>
    </lineage>
</organism>
<evidence type="ECO:0000256" key="3">
    <source>
        <dbReference type="SAM" id="MobiDB-lite"/>
    </source>
</evidence>
<evidence type="ECO:0000313" key="7">
    <source>
        <dbReference type="Proteomes" id="UP000723463"/>
    </source>
</evidence>
<dbReference type="InterPro" id="IPR003959">
    <property type="entry name" value="ATPase_AAA_core"/>
</dbReference>
<dbReference type="Pfam" id="PF10431">
    <property type="entry name" value="ClpB_D2-small"/>
    <property type="match status" value="1"/>
</dbReference>
<evidence type="ECO:0000259" key="4">
    <source>
        <dbReference type="SMART" id="SM00382"/>
    </source>
</evidence>
<feature type="compositionally biased region" description="Pro residues" evidence="3">
    <location>
        <begin position="397"/>
        <end position="406"/>
    </location>
</feature>
<evidence type="ECO:0008006" key="8">
    <source>
        <dbReference type="Google" id="ProtNLM"/>
    </source>
</evidence>
<dbReference type="GO" id="GO:0005759">
    <property type="term" value="C:mitochondrial matrix"/>
    <property type="evidence" value="ECO:0007669"/>
    <property type="project" value="TreeGrafter"/>
</dbReference>
<feature type="region of interest" description="Disordered" evidence="3">
    <location>
        <begin position="305"/>
        <end position="357"/>
    </location>
</feature>
<dbReference type="SMART" id="SM00382">
    <property type="entry name" value="AAA"/>
    <property type="match status" value="1"/>
</dbReference>
<dbReference type="AlphaFoldDB" id="A0A9P6F8R3"/>
<protein>
    <recommendedName>
        <fullName evidence="8">ClpX, ATPase regulatory subunit</fullName>
    </recommendedName>
</protein>
<feature type="compositionally biased region" description="Low complexity" evidence="3">
    <location>
        <begin position="112"/>
        <end position="124"/>
    </location>
</feature>
<feature type="compositionally biased region" description="Polar residues" evidence="3">
    <location>
        <begin position="176"/>
        <end position="204"/>
    </location>
</feature>
<feature type="domain" description="AAA+ ATPase" evidence="4">
    <location>
        <begin position="426"/>
        <end position="680"/>
    </location>
</feature>
<evidence type="ECO:0000259" key="5">
    <source>
        <dbReference type="SMART" id="SM01086"/>
    </source>
</evidence>
<dbReference type="Pfam" id="PF07724">
    <property type="entry name" value="AAA_2"/>
    <property type="match status" value="1"/>
</dbReference>
<evidence type="ECO:0000313" key="6">
    <source>
        <dbReference type="EMBL" id="KAF9545596.1"/>
    </source>
</evidence>
<dbReference type="InterPro" id="IPR027417">
    <property type="entry name" value="P-loop_NTPase"/>
</dbReference>
<dbReference type="GO" id="GO:0051603">
    <property type="term" value="P:proteolysis involved in protein catabolic process"/>
    <property type="evidence" value="ECO:0007669"/>
    <property type="project" value="TreeGrafter"/>
</dbReference>
<evidence type="ECO:0000256" key="1">
    <source>
        <dbReference type="ARBA" id="ARBA00022741"/>
    </source>
</evidence>
<reference evidence="6" key="1">
    <citation type="journal article" date="2020" name="Fungal Divers.">
        <title>Resolving the Mortierellaceae phylogeny through synthesis of multi-gene phylogenetics and phylogenomics.</title>
        <authorList>
            <person name="Vandepol N."/>
            <person name="Liber J."/>
            <person name="Desiro A."/>
            <person name="Na H."/>
            <person name="Kennedy M."/>
            <person name="Barry K."/>
            <person name="Grigoriev I.V."/>
            <person name="Miller A.N."/>
            <person name="O'Donnell K."/>
            <person name="Stajich J.E."/>
            <person name="Bonito G."/>
        </authorList>
    </citation>
    <scope>NUCLEOTIDE SEQUENCE</scope>
    <source>
        <strain evidence="6">NRRL 2591</strain>
    </source>
</reference>
<dbReference type="InterPro" id="IPR050052">
    <property type="entry name" value="ATP-dep_Clp_protease_ClpX"/>
</dbReference>
<evidence type="ECO:0000256" key="2">
    <source>
        <dbReference type="ARBA" id="ARBA00022840"/>
    </source>
</evidence>
<sequence>MLVIAMRSASPAHRSMALAAFRRSHHPRATTILSNHRGRAHNNHTNASINTPHQTLPHRFFASSTQHRQVTQPPKSSTTSSTPTTTSGGASQESADGAASAAARTVKKRPAKSSSSSSEASLAGSKKDVASPSGQVAGANAALHSSSQRANDDDRAPPSKGRSGSHSAKATDPPSGENNGLGTTSSTSFYPAQPPFTSSFQSRDTFGGSGSGGPGDSYSAANARKNSAVNSSEWMGSIQNPRTIVQHLDEYVIGQEKAKKILAVAVYNHYSRVNENLRQQQIQESLTAISNPSMPSGSVYYGSGVLMSDGPSTPDPIIETFTSPSSPPSNAPGTDAAAGGSSNGGKDTHAGSSDLHVPGRQAIHYPHRQPWINSASNGHSPSPPSMFSQPYDTYHKQPPPPPPPPQQQQHRKAADAPSKPPSTIFDKSNVLLLGPTGSGKTLLARTLAKVLNVPFSMSDATPFTQAGYVGEDVEMVIHRLLQNCDYNIKKAECGIVFIDEIDKISKRPDTMSISKDVSGEGVQQALLRMLEGTVVNVTEKNGSNWNGANAGRKNGLPGIGGPSAGGGGPGAKGEIYSVDTSNILFILSGAFIGLERIVMDRVSKGSIGFDAMVRAPSSELSSSKDASSQVSRLLDQVDPTDLIKFGLIPEFIGRLPVVASVNHLDEAALVRILTEPRNSLVKQYQGLFGMAGIKIQFSQAALYTIAKQAIEKQTGARGLRRIMESLLLDVMYDAPGSSIKHIVIDKEVALGKKPAICFSRGAEGPVTEALDRDDQVVGESAQEDESPAVEAISL</sequence>
<keyword evidence="1" id="KW-0547">Nucleotide-binding</keyword>
<feature type="compositionally biased region" description="Low complexity" evidence="3">
    <location>
        <begin position="71"/>
        <end position="103"/>
    </location>
</feature>
<feature type="region of interest" description="Disordered" evidence="3">
    <location>
        <begin position="370"/>
        <end position="428"/>
    </location>
</feature>
<dbReference type="GO" id="GO:0005524">
    <property type="term" value="F:ATP binding"/>
    <property type="evidence" value="ECO:0007669"/>
    <property type="project" value="UniProtKB-KW"/>
</dbReference>